<keyword evidence="2 8" id="KW-0378">Hydrolase</keyword>
<dbReference type="InterPro" id="IPR011013">
    <property type="entry name" value="Gal_mutarotase_sf_dom"/>
</dbReference>
<accession>A0ABT0Z3B0</accession>
<evidence type="ECO:0000259" key="4">
    <source>
        <dbReference type="Pfam" id="PF01055"/>
    </source>
</evidence>
<evidence type="ECO:0000256" key="3">
    <source>
        <dbReference type="SAM" id="SignalP"/>
    </source>
</evidence>
<dbReference type="RefSeq" id="WP_252113411.1">
    <property type="nucleotide sequence ID" value="NZ_JAMSCK010000003.1"/>
</dbReference>
<comment type="caution">
    <text evidence="8">The sequence shown here is derived from an EMBL/GenBank/DDBJ whole genome shotgun (WGS) entry which is preliminary data.</text>
</comment>
<protein>
    <submittedName>
        <fullName evidence="8">Glycoside hydrolase family 31 protein</fullName>
    </submittedName>
</protein>
<dbReference type="InterPro" id="IPR048395">
    <property type="entry name" value="Glyco_hydro_31_C"/>
</dbReference>
<dbReference type="Gene3D" id="2.60.40.1180">
    <property type="entry name" value="Golgi alpha-mannosidase II"/>
    <property type="match status" value="2"/>
</dbReference>
<dbReference type="Pfam" id="PF13802">
    <property type="entry name" value="Gal_mutarotas_2"/>
    <property type="match status" value="1"/>
</dbReference>
<gene>
    <name evidence="8" type="ORF">NE848_10900</name>
</gene>
<evidence type="ECO:0000259" key="5">
    <source>
        <dbReference type="Pfam" id="PF13802"/>
    </source>
</evidence>
<evidence type="ECO:0000259" key="7">
    <source>
        <dbReference type="Pfam" id="PF21365"/>
    </source>
</evidence>
<evidence type="ECO:0000259" key="6">
    <source>
        <dbReference type="Pfam" id="PF17137"/>
    </source>
</evidence>
<evidence type="ECO:0000313" key="8">
    <source>
        <dbReference type="EMBL" id="MCM8569890.1"/>
    </source>
</evidence>
<dbReference type="EMBL" id="JAMSCK010000003">
    <property type="protein sequence ID" value="MCM8569890.1"/>
    <property type="molecule type" value="Genomic_DNA"/>
</dbReference>
<reference evidence="8" key="1">
    <citation type="submission" date="2022-06" db="EMBL/GenBank/DDBJ databases">
        <title>Gramella sediminis sp. nov., isolated from deep-sea sediment of the Indian Ocean.</title>
        <authorList>
            <person name="Yang L."/>
        </authorList>
    </citation>
    <scope>NUCLEOTIDE SEQUENCE</scope>
    <source>
        <strain evidence="8">HMD3159</strain>
    </source>
</reference>
<keyword evidence="2" id="KW-0326">Glycosidase</keyword>
<name>A0ABT0Z3B0_9FLAO</name>
<feature type="domain" description="Glycosyl hydrolase family 31 C-terminal" evidence="7">
    <location>
        <begin position="593"/>
        <end position="679"/>
    </location>
</feature>
<dbReference type="Pfam" id="PF17137">
    <property type="entry name" value="DUF5110"/>
    <property type="match status" value="1"/>
</dbReference>
<dbReference type="Pfam" id="PF21365">
    <property type="entry name" value="Glyco_hydro_31_3rd"/>
    <property type="match status" value="1"/>
</dbReference>
<feature type="domain" description="Glycoside hydrolase family 31 N-terminal" evidence="5">
    <location>
        <begin position="46"/>
        <end position="210"/>
    </location>
</feature>
<dbReference type="Pfam" id="PF01055">
    <property type="entry name" value="Glyco_hydro_31_2nd"/>
    <property type="match status" value="1"/>
</dbReference>
<dbReference type="SUPFAM" id="SSF51011">
    <property type="entry name" value="Glycosyl hydrolase domain"/>
    <property type="match status" value="1"/>
</dbReference>
<dbReference type="InterPro" id="IPR017853">
    <property type="entry name" value="GH"/>
</dbReference>
<evidence type="ECO:0000256" key="1">
    <source>
        <dbReference type="ARBA" id="ARBA00007806"/>
    </source>
</evidence>
<dbReference type="GO" id="GO:0016787">
    <property type="term" value="F:hydrolase activity"/>
    <property type="evidence" value="ECO:0007669"/>
    <property type="project" value="UniProtKB-KW"/>
</dbReference>
<keyword evidence="9" id="KW-1185">Reference proteome</keyword>
<comment type="similarity">
    <text evidence="1 2">Belongs to the glycosyl hydrolase 31 family.</text>
</comment>
<proteinExistence type="inferred from homology"/>
<evidence type="ECO:0000313" key="9">
    <source>
        <dbReference type="Proteomes" id="UP001155077"/>
    </source>
</evidence>
<dbReference type="InterPro" id="IPR025887">
    <property type="entry name" value="Glyco_hydro_31_N_dom"/>
</dbReference>
<dbReference type="PANTHER" id="PTHR43863">
    <property type="entry name" value="HYDROLASE, PUTATIVE (AFU_ORTHOLOGUE AFUA_1G03140)-RELATED"/>
    <property type="match status" value="1"/>
</dbReference>
<dbReference type="PANTHER" id="PTHR43863:SF2">
    <property type="entry name" value="MALTASE-GLUCOAMYLASE"/>
    <property type="match status" value="1"/>
</dbReference>
<feature type="domain" description="Glycoside hydrolase family 31 TIM barrel" evidence="4">
    <location>
        <begin position="255"/>
        <end position="584"/>
    </location>
</feature>
<dbReference type="InterPro" id="IPR000322">
    <property type="entry name" value="Glyco_hydro_31_TIM"/>
</dbReference>
<dbReference type="InterPro" id="IPR051816">
    <property type="entry name" value="Glycosyl_Hydrolase_31"/>
</dbReference>
<keyword evidence="3" id="KW-0732">Signal</keyword>
<dbReference type="Gene3D" id="3.20.20.80">
    <property type="entry name" value="Glycosidases"/>
    <property type="match status" value="1"/>
</dbReference>
<feature type="chain" id="PRO_5045211847" evidence="3">
    <location>
        <begin position="22"/>
        <end position="816"/>
    </location>
</feature>
<feature type="domain" description="DUF5110" evidence="6">
    <location>
        <begin position="696"/>
        <end position="762"/>
    </location>
</feature>
<dbReference type="Proteomes" id="UP001155077">
    <property type="component" value="Unassembled WGS sequence"/>
</dbReference>
<sequence>MKLLRSIIVLLFLQVFHSSFAQRGDYESFQKENHQVTFETTTGYKLRVSFYQDDVIRFHWVSAGEDYFADDRYEMVVDHEKNGNYSLKEQASEILLINDKLTVAISKSPLKVDIRDSEKMLLEEREGVKWEDNRISIDFEFDEEEHFAGLGHGAFGWVESIDLRGQKVSSNYGEGKMKSDWGAQGVLTVPYYLSSKGYGVFLNSTYNHEFNFGKNQTYDFGFNTSGFPGQMDYFFIYGPHFREILGKYTGLTGRPRLPQRSIFGLQLSDKGSPQHQGVEWWKEKIIAHRNAGYPLDHLVNDNRWRAGTGAWSGSWFEWDSTRVPDPAEFNEWIKAHHLTVTLDHNRNNALLSAGWKPEYNLPYAKESGVKEGESAPDYSNPEMRNWIWELFWSQSLNPDLNYPGDALWIDETDEMWPMSDTIILANGRSWAENENYYPFLIGKAIVQEGWDNKNENLPPGIGEDKRPFVWARSAMAGGQRLTTHWTGDIKCDYEWMKAQVRAMQASGLSGFPYFNHDAGGFREPGPEDHMYMNWAMAFGSFSPIWRPHGPGENSRWPLDRSQKARDVAMKYGVLRYEMMPYIYTYAHIAHEKGVPMARAMVIDHQEVPEAWKYDLQYMWGDELLVAPVFSKMDSIREVWLPEGKWYDFHTREKIIGGKTIRYKTTTGQLPLFVKEGAIIPKYDYAKSTFSLDPTKISIDVYTGTDGAFTLYEDDNVTERFRTRNELRTTEIEFKDGRLTIYPSIGTYEKAPMKRDYMIVLIGLKNIRKIKVNSKNLDSVDSVEMLEKEEGIFWDGTHNKLIISLKDRGVNERITVE</sequence>
<dbReference type="CDD" id="cd14752">
    <property type="entry name" value="GH31_N"/>
    <property type="match status" value="1"/>
</dbReference>
<dbReference type="SUPFAM" id="SSF51445">
    <property type="entry name" value="(Trans)glycosidases"/>
    <property type="match status" value="1"/>
</dbReference>
<dbReference type="InterPro" id="IPR033403">
    <property type="entry name" value="DUF5110"/>
</dbReference>
<dbReference type="InterPro" id="IPR013780">
    <property type="entry name" value="Glyco_hydro_b"/>
</dbReference>
<dbReference type="Gene3D" id="2.60.40.1760">
    <property type="entry name" value="glycosyl hydrolase (family 31)"/>
    <property type="match status" value="1"/>
</dbReference>
<dbReference type="SUPFAM" id="SSF74650">
    <property type="entry name" value="Galactose mutarotase-like"/>
    <property type="match status" value="1"/>
</dbReference>
<feature type="signal peptide" evidence="3">
    <location>
        <begin position="1"/>
        <end position="21"/>
    </location>
</feature>
<organism evidence="8 9">
    <name type="scientific">Gramella jeungdoensis</name>
    <dbReference type="NCBI Taxonomy" id="708091"/>
    <lineage>
        <taxon>Bacteria</taxon>
        <taxon>Pseudomonadati</taxon>
        <taxon>Bacteroidota</taxon>
        <taxon>Flavobacteriia</taxon>
        <taxon>Flavobacteriales</taxon>
        <taxon>Flavobacteriaceae</taxon>
        <taxon>Christiangramia</taxon>
    </lineage>
</organism>
<evidence type="ECO:0000256" key="2">
    <source>
        <dbReference type="RuleBase" id="RU361185"/>
    </source>
</evidence>